<evidence type="ECO:0000256" key="1">
    <source>
        <dbReference type="SAM" id="Phobius"/>
    </source>
</evidence>
<keyword evidence="1" id="KW-0812">Transmembrane</keyword>
<dbReference type="AlphaFoldDB" id="A0A4R2IUE7"/>
<dbReference type="Proteomes" id="UP000295573">
    <property type="component" value="Unassembled WGS sequence"/>
</dbReference>
<keyword evidence="3" id="KW-1185">Reference proteome</keyword>
<evidence type="ECO:0000313" key="3">
    <source>
        <dbReference type="Proteomes" id="UP000295573"/>
    </source>
</evidence>
<reference evidence="2 3" key="1">
    <citation type="journal article" date="2015" name="Stand. Genomic Sci.">
        <title>Genomic Encyclopedia of Bacterial and Archaeal Type Strains, Phase III: the genomes of soil and plant-associated and newly described type strains.</title>
        <authorList>
            <person name="Whitman W.B."/>
            <person name="Woyke T."/>
            <person name="Klenk H.P."/>
            <person name="Zhou Y."/>
            <person name="Lilburn T.G."/>
            <person name="Beck B.J."/>
            <person name="De Vos P."/>
            <person name="Vandamme P."/>
            <person name="Eisen J.A."/>
            <person name="Garrity G."/>
            <person name="Hugenholtz P."/>
            <person name="Kyrpides N.C."/>
        </authorList>
    </citation>
    <scope>NUCLEOTIDE SEQUENCE [LARGE SCALE GENOMIC DNA]</scope>
    <source>
        <strain evidence="2 3">VKM Ac-2541</strain>
    </source>
</reference>
<dbReference type="EMBL" id="SLWR01000003">
    <property type="protein sequence ID" value="TCO49193.1"/>
    <property type="molecule type" value="Genomic_DNA"/>
</dbReference>
<feature type="transmembrane region" description="Helical" evidence="1">
    <location>
        <begin position="108"/>
        <end position="126"/>
    </location>
</feature>
<keyword evidence="1" id="KW-1133">Transmembrane helix</keyword>
<keyword evidence="1" id="KW-0472">Membrane</keyword>
<dbReference type="RefSeq" id="WP_132146665.1">
    <property type="nucleotide sequence ID" value="NZ_SLWR01000003.1"/>
</dbReference>
<gene>
    <name evidence="2" type="ORF">EV646_103171</name>
</gene>
<name>A0A4R2IUE7_9ACTN</name>
<organism evidence="2 3">
    <name type="scientific">Kribbella antiqua</name>
    <dbReference type="NCBI Taxonomy" id="2512217"/>
    <lineage>
        <taxon>Bacteria</taxon>
        <taxon>Bacillati</taxon>
        <taxon>Actinomycetota</taxon>
        <taxon>Actinomycetes</taxon>
        <taxon>Propionibacteriales</taxon>
        <taxon>Kribbellaceae</taxon>
        <taxon>Kribbella</taxon>
    </lineage>
</organism>
<comment type="caution">
    <text evidence="2">The sequence shown here is derived from an EMBL/GenBank/DDBJ whole genome shotgun (WGS) entry which is preliminary data.</text>
</comment>
<protein>
    <submittedName>
        <fullName evidence="2">Uncharacterized protein</fullName>
    </submittedName>
</protein>
<proteinExistence type="predicted"/>
<accession>A0A4R2IUE7</accession>
<feature type="transmembrane region" description="Helical" evidence="1">
    <location>
        <begin position="83"/>
        <end position="102"/>
    </location>
</feature>
<feature type="transmembrane region" description="Helical" evidence="1">
    <location>
        <begin position="50"/>
        <end position="71"/>
    </location>
</feature>
<sequence>MKSVYRALAGLISICVVIQAMAIALAWFTVLKDTDDGLVFDKNSDPNVGHLIHSIVGSMVIPLLAILLLIISFFAKVEGGVRWALYVFGLVALQFGLAAASFGAPVVGALHGANAFALLAVAGIAARKAAASSTVTTAASAETSTEATA</sequence>
<dbReference type="OrthoDB" id="5194105at2"/>
<evidence type="ECO:0000313" key="2">
    <source>
        <dbReference type="EMBL" id="TCO49193.1"/>
    </source>
</evidence>